<dbReference type="PANTHER" id="PTHR42734">
    <property type="entry name" value="METAL TRANSPORT SYSTEM ATP-BINDING PROTEIN TM_0124-RELATED"/>
    <property type="match status" value="1"/>
</dbReference>
<evidence type="ECO:0000256" key="2">
    <source>
        <dbReference type="ARBA" id="ARBA00022741"/>
    </source>
</evidence>
<dbReference type="FunFam" id="3.40.50.300:FF:000134">
    <property type="entry name" value="Iron-enterobactin ABC transporter ATP-binding protein"/>
    <property type="match status" value="1"/>
</dbReference>
<feature type="compositionally biased region" description="Basic and acidic residues" evidence="4">
    <location>
        <begin position="268"/>
        <end position="277"/>
    </location>
</feature>
<dbReference type="EMBL" id="UINC01001428">
    <property type="protein sequence ID" value="SUZ80495.1"/>
    <property type="molecule type" value="Genomic_DNA"/>
</dbReference>
<name>A0A381QMB7_9ZZZZ</name>
<dbReference type="InterPro" id="IPR017871">
    <property type="entry name" value="ABC_transporter-like_CS"/>
</dbReference>
<evidence type="ECO:0000256" key="4">
    <source>
        <dbReference type="SAM" id="MobiDB-lite"/>
    </source>
</evidence>
<accession>A0A381QMB7</accession>
<dbReference type="Pfam" id="PF00005">
    <property type="entry name" value="ABC_tran"/>
    <property type="match status" value="1"/>
</dbReference>
<dbReference type="PROSITE" id="PS50893">
    <property type="entry name" value="ABC_TRANSPORTER_2"/>
    <property type="match status" value="1"/>
</dbReference>
<keyword evidence="1" id="KW-0813">Transport</keyword>
<gene>
    <name evidence="6" type="ORF">METZ01_LOCUS33349</name>
</gene>
<dbReference type="SUPFAM" id="SSF52540">
    <property type="entry name" value="P-loop containing nucleoside triphosphate hydrolases"/>
    <property type="match status" value="1"/>
</dbReference>
<dbReference type="InterPro" id="IPR050153">
    <property type="entry name" value="Metal_Ion_Import_ABC"/>
</dbReference>
<feature type="domain" description="ABC transporter" evidence="5">
    <location>
        <begin position="13"/>
        <end position="245"/>
    </location>
</feature>
<evidence type="ECO:0000256" key="3">
    <source>
        <dbReference type="ARBA" id="ARBA00022840"/>
    </source>
</evidence>
<proteinExistence type="predicted"/>
<dbReference type="CDD" id="cd03235">
    <property type="entry name" value="ABC_Metallic_Cations"/>
    <property type="match status" value="1"/>
</dbReference>
<dbReference type="Gene3D" id="3.40.50.300">
    <property type="entry name" value="P-loop containing nucleotide triphosphate hydrolases"/>
    <property type="match status" value="1"/>
</dbReference>
<protein>
    <recommendedName>
        <fullName evidence="5">ABC transporter domain-containing protein</fullName>
    </recommendedName>
</protein>
<dbReference type="PROSITE" id="PS00211">
    <property type="entry name" value="ABC_TRANSPORTER_1"/>
    <property type="match status" value="1"/>
</dbReference>
<evidence type="ECO:0000259" key="5">
    <source>
        <dbReference type="PROSITE" id="PS50893"/>
    </source>
</evidence>
<sequence length="277" mass="30369">MHTETKDVTSPALAVRNLWAGYDGKPVLEEVSFEIDRGDMVGIIGPNGSGKSTLIKTVLGLVKPLRGEISVLGTEGTLERHLVGYTPQTELVDWDFPVTVADVALMGRYSRRGLFRRPTKEDRKAAEASLELVQIFDLRDRLIGELSGGQRRRVLLARAMAHNPELLLLDEPMAGLDATAQHQLLDLLDELRANGATVVLSTHDLSCVSSRCDKAACLNRRLIAFGKPSEVLNEQVLGDTFGTHLLMVHLDGQAYALEHHTHPGGAPEVDHSDHKHD</sequence>
<dbReference type="AlphaFoldDB" id="A0A381QMB7"/>
<reference evidence="6" key="1">
    <citation type="submission" date="2018-05" db="EMBL/GenBank/DDBJ databases">
        <authorList>
            <person name="Lanie J.A."/>
            <person name="Ng W.-L."/>
            <person name="Kazmierczak K.M."/>
            <person name="Andrzejewski T.M."/>
            <person name="Davidsen T.M."/>
            <person name="Wayne K.J."/>
            <person name="Tettelin H."/>
            <person name="Glass J.I."/>
            <person name="Rusch D."/>
            <person name="Podicherti R."/>
            <person name="Tsui H.-C.T."/>
            <person name="Winkler M.E."/>
        </authorList>
    </citation>
    <scope>NUCLEOTIDE SEQUENCE</scope>
</reference>
<evidence type="ECO:0000313" key="6">
    <source>
        <dbReference type="EMBL" id="SUZ80495.1"/>
    </source>
</evidence>
<keyword evidence="2" id="KW-0547">Nucleotide-binding</keyword>
<dbReference type="GO" id="GO:0016887">
    <property type="term" value="F:ATP hydrolysis activity"/>
    <property type="evidence" value="ECO:0007669"/>
    <property type="project" value="InterPro"/>
</dbReference>
<dbReference type="InterPro" id="IPR003593">
    <property type="entry name" value="AAA+_ATPase"/>
</dbReference>
<dbReference type="InterPro" id="IPR027417">
    <property type="entry name" value="P-loop_NTPase"/>
</dbReference>
<keyword evidence="3" id="KW-0067">ATP-binding</keyword>
<dbReference type="GO" id="GO:0005524">
    <property type="term" value="F:ATP binding"/>
    <property type="evidence" value="ECO:0007669"/>
    <property type="project" value="UniProtKB-KW"/>
</dbReference>
<dbReference type="InterPro" id="IPR003439">
    <property type="entry name" value="ABC_transporter-like_ATP-bd"/>
</dbReference>
<dbReference type="SMART" id="SM00382">
    <property type="entry name" value="AAA"/>
    <property type="match status" value="1"/>
</dbReference>
<organism evidence="6">
    <name type="scientific">marine metagenome</name>
    <dbReference type="NCBI Taxonomy" id="408172"/>
    <lineage>
        <taxon>unclassified sequences</taxon>
        <taxon>metagenomes</taxon>
        <taxon>ecological metagenomes</taxon>
    </lineage>
</organism>
<feature type="region of interest" description="Disordered" evidence="4">
    <location>
        <begin position="258"/>
        <end position="277"/>
    </location>
</feature>
<evidence type="ECO:0000256" key="1">
    <source>
        <dbReference type="ARBA" id="ARBA00022448"/>
    </source>
</evidence>